<sequence length="353" mass="37965">MPFPSPALSVPRHATPNRLWEGIISVSSERDRPLRVGVVGVGYFGRFHAAKYAALEGCALSAVIDIDIERARAVAEPYGCPAYDRLDAVIDQVDALSIATPTSTHYEVARTCLENGIHVLVEKPMTATLQQADALIALADARGMLLQVGHQERFFAAQVGLASMASAPTDIYCERMGPFTGRSLDCSVVTDLMIHDIDLAQSLVRTRITGVIGLGAPSVTDYPDEADVTLYYANGCTVRLVASRASEGRSRRARIVQADGTIDIDFLARTCSHSRLGAIEPQLPYVNGSISGRRALINDNLGQELAAFIDVLRHGGKPMVTGDDGRRALETALMIEQHMNIVLPEQRAAGASA</sequence>
<dbReference type="PANTHER" id="PTHR43377:SF1">
    <property type="entry name" value="BILIVERDIN REDUCTASE A"/>
    <property type="match status" value="1"/>
</dbReference>
<accession>A0A934QHS4</accession>
<dbReference type="Pfam" id="PF01408">
    <property type="entry name" value="GFO_IDH_MocA"/>
    <property type="match status" value="1"/>
</dbReference>
<name>A0A934QHS4_9PROT</name>
<proteinExistence type="predicted"/>
<dbReference type="Gene3D" id="3.40.50.720">
    <property type="entry name" value="NAD(P)-binding Rossmann-like Domain"/>
    <property type="match status" value="1"/>
</dbReference>
<comment type="caution">
    <text evidence="3">The sequence shown here is derived from an EMBL/GenBank/DDBJ whole genome shotgun (WGS) entry which is preliminary data.</text>
</comment>
<reference evidence="3" key="1">
    <citation type="submission" date="2017-08" db="EMBL/GenBank/DDBJ databases">
        <authorList>
            <person name="Imhoff J.F."/>
            <person name="Rahn T."/>
            <person name="Kuenzel S."/>
            <person name="Neulinger S.C."/>
        </authorList>
    </citation>
    <scope>NUCLEOTIDE SEQUENCE</scope>
    <source>
        <strain evidence="3">DSM 9154</strain>
    </source>
</reference>
<reference evidence="3" key="2">
    <citation type="journal article" date="2020" name="Microorganisms">
        <title>Osmotic Adaptation and Compatible Solute Biosynthesis of Phototrophic Bacteria as Revealed from Genome Analyses.</title>
        <authorList>
            <person name="Imhoff J.F."/>
            <person name="Rahn T."/>
            <person name="Kunzel S."/>
            <person name="Keller A."/>
            <person name="Neulinger S.C."/>
        </authorList>
    </citation>
    <scope>NUCLEOTIDE SEQUENCE</scope>
    <source>
        <strain evidence="3">DSM 9154</strain>
    </source>
</reference>
<feature type="domain" description="GFO/IDH/MocA-like oxidoreductase" evidence="2">
    <location>
        <begin position="186"/>
        <end position="262"/>
    </location>
</feature>
<keyword evidence="4" id="KW-1185">Reference proteome</keyword>
<dbReference type="EMBL" id="NRRE01000022">
    <property type="protein sequence ID" value="MBK1697276.1"/>
    <property type="molecule type" value="Genomic_DNA"/>
</dbReference>
<evidence type="ECO:0000313" key="4">
    <source>
        <dbReference type="Proteomes" id="UP000778970"/>
    </source>
</evidence>
<dbReference type="InterPro" id="IPR055170">
    <property type="entry name" value="GFO_IDH_MocA-like_dom"/>
</dbReference>
<dbReference type="Proteomes" id="UP000778970">
    <property type="component" value="Unassembled WGS sequence"/>
</dbReference>
<organism evidence="3 4">
    <name type="scientific">Rhodovibrio salinarum</name>
    <dbReference type="NCBI Taxonomy" id="1087"/>
    <lineage>
        <taxon>Bacteria</taxon>
        <taxon>Pseudomonadati</taxon>
        <taxon>Pseudomonadota</taxon>
        <taxon>Alphaproteobacteria</taxon>
        <taxon>Rhodospirillales</taxon>
        <taxon>Rhodovibrionaceae</taxon>
        <taxon>Rhodovibrio</taxon>
    </lineage>
</organism>
<dbReference type="InterPro" id="IPR051450">
    <property type="entry name" value="Gfo/Idh/MocA_Oxidoreductases"/>
</dbReference>
<dbReference type="SUPFAM" id="SSF51735">
    <property type="entry name" value="NAD(P)-binding Rossmann-fold domains"/>
    <property type="match status" value="1"/>
</dbReference>
<dbReference type="Gene3D" id="3.30.360.10">
    <property type="entry name" value="Dihydrodipicolinate Reductase, domain 2"/>
    <property type="match status" value="1"/>
</dbReference>
<gene>
    <name evidence="3" type="ORF">CKO21_08445</name>
</gene>
<dbReference type="SUPFAM" id="SSF55347">
    <property type="entry name" value="Glyceraldehyde-3-phosphate dehydrogenase-like, C-terminal domain"/>
    <property type="match status" value="1"/>
</dbReference>
<dbReference type="GO" id="GO:0000166">
    <property type="term" value="F:nucleotide binding"/>
    <property type="evidence" value="ECO:0007669"/>
    <property type="project" value="InterPro"/>
</dbReference>
<dbReference type="PANTHER" id="PTHR43377">
    <property type="entry name" value="BILIVERDIN REDUCTASE A"/>
    <property type="match status" value="1"/>
</dbReference>
<evidence type="ECO:0000313" key="3">
    <source>
        <dbReference type="EMBL" id="MBK1697276.1"/>
    </source>
</evidence>
<dbReference type="RefSeq" id="WP_081728577.1">
    <property type="nucleotide sequence ID" value="NZ_NRRE01000022.1"/>
</dbReference>
<dbReference type="InterPro" id="IPR036291">
    <property type="entry name" value="NAD(P)-bd_dom_sf"/>
</dbReference>
<dbReference type="AlphaFoldDB" id="A0A934QHS4"/>
<protein>
    <submittedName>
        <fullName evidence="3">Gfo/Idh/MocA family oxidoreductase</fullName>
    </submittedName>
</protein>
<feature type="domain" description="Gfo/Idh/MocA-like oxidoreductase N-terminal" evidence="1">
    <location>
        <begin position="34"/>
        <end position="150"/>
    </location>
</feature>
<evidence type="ECO:0000259" key="1">
    <source>
        <dbReference type="Pfam" id="PF01408"/>
    </source>
</evidence>
<evidence type="ECO:0000259" key="2">
    <source>
        <dbReference type="Pfam" id="PF22725"/>
    </source>
</evidence>
<dbReference type="InterPro" id="IPR000683">
    <property type="entry name" value="Gfo/Idh/MocA-like_OxRdtase_N"/>
</dbReference>
<dbReference type="Pfam" id="PF22725">
    <property type="entry name" value="GFO_IDH_MocA_C3"/>
    <property type="match status" value="1"/>
</dbReference>